<dbReference type="Proteomes" id="UP000183040">
    <property type="component" value="Unassembled WGS sequence"/>
</dbReference>
<evidence type="ECO:0000313" key="11">
    <source>
        <dbReference type="EMBL" id="SFM38073.1"/>
    </source>
</evidence>
<evidence type="ECO:0000313" key="20">
    <source>
        <dbReference type="Proteomes" id="UP000474077"/>
    </source>
</evidence>
<dbReference type="EMBL" id="WDES01000007">
    <property type="protein sequence ID" value="KAB6089583.1"/>
    <property type="molecule type" value="Genomic_DNA"/>
</dbReference>
<dbReference type="Proteomes" id="UP000434604">
    <property type="component" value="Unassembled WGS sequence"/>
</dbReference>
<dbReference type="AlphaFoldDB" id="A0A174D364"/>
<reference evidence="9 15" key="5">
    <citation type="submission" date="2018-08" db="EMBL/GenBank/DDBJ databases">
        <title>A genome reference for cultivated species of the human gut microbiota.</title>
        <authorList>
            <person name="Zou Y."/>
            <person name="Xue W."/>
            <person name="Luo G."/>
        </authorList>
    </citation>
    <scope>NUCLEOTIDE SEQUENCE [LARGE SCALE GENOMIC DNA]</scope>
    <source>
        <strain evidence="9 15">AF38-2</strain>
    </source>
</reference>
<evidence type="ECO:0000313" key="19">
    <source>
        <dbReference type="Proteomes" id="UP000471447"/>
    </source>
</evidence>
<evidence type="ECO:0000313" key="16">
    <source>
        <dbReference type="Proteomes" id="UP000327007"/>
    </source>
</evidence>
<evidence type="ECO:0000313" key="4">
    <source>
        <dbReference type="EMBL" id="KAB6089583.1"/>
    </source>
</evidence>
<evidence type="ECO:0000313" key="10">
    <source>
        <dbReference type="EMBL" id="SEA58895.1"/>
    </source>
</evidence>
<reference evidence="7" key="9">
    <citation type="submission" date="2023-08" db="EMBL/GenBank/DDBJ databases">
        <title>Mucin Metabolism Genes Underlie the Key Renovations of Bacteroides xylanisolvens Genomes in Captive Great Apes.</title>
        <authorList>
            <person name="Nishida A.H."/>
        </authorList>
    </citation>
    <scope>NUCLEOTIDE SEQUENCE</scope>
    <source>
        <strain evidence="7">P13.H9</strain>
    </source>
</reference>
<proteinExistence type="predicted"/>
<accession>A0A174D364</accession>
<protein>
    <submittedName>
        <fullName evidence="8">Cell wall assembly protein</fullName>
    </submittedName>
    <submittedName>
        <fullName evidence="10">SMI1-KNR4 cell-wall</fullName>
    </submittedName>
    <submittedName>
        <fullName evidence="2">SMI1/KNR4 family protein</fullName>
    </submittedName>
</protein>
<dbReference type="EMBL" id="VYQC01000001">
    <property type="protein sequence ID" value="KAA9050914.1"/>
    <property type="molecule type" value="Genomic_DNA"/>
</dbReference>
<reference evidence="2" key="8">
    <citation type="submission" date="2019-09" db="EMBL/GenBank/DDBJ databases">
        <authorList>
            <person name="Ross B.D."/>
            <person name="Verster A.J."/>
            <person name="Radey M.C."/>
            <person name="Schmidtke D.T."/>
            <person name="Pope C.E."/>
            <person name="Hoffman L.R."/>
            <person name="Hajjar A.M."/>
            <person name="Peterson S.B."/>
            <person name="Borenstein E."/>
            <person name="Mougous J.D."/>
        </authorList>
    </citation>
    <scope>NUCLEOTIDE SEQUENCE</scope>
    <source>
        <strain evidence="2">H204</strain>
    </source>
</reference>
<evidence type="ECO:0000313" key="12">
    <source>
        <dbReference type="Proteomes" id="UP000183040"/>
    </source>
</evidence>
<dbReference type="Proteomes" id="UP000435059">
    <property type="component" value="Unassembled WGS sequence"/>
</dbReference>
<reference evidence="17 18" key="7">
    <citation type="journal article" date="2019" name="Nat. Med.">
        <title>A library of human gut bacterial isolates paired with longitudinal multiomics data enables mechanistic microbiome research.</title>
        <authorList>
            <person name="Poyet M."/>
            <person name="Groussin M."/>
            <person name="Gibbons S.M."/>
            <person name="Avila-Pacheco J."/>
            <person name="Jiang X."/>
            <person name="Kearney S.M."/>
            <person name="Perrotta A.R."/>
            <person name="Berdy B."/>
            <person name="Zhao S."/>
            <person name="Lieberman T.D."/>
            <person name="Swanson P.K."/>
            <person name="Smith M."/>
            <person name="Roesemann S."/>
            <person name="Alexander J.E."/>
            <person name="Rich S.A."/>
            <person name="Livny J."/>
            <person name="Vlamakis H."/>
            <person name="Clish C."/>
            <person name="Bullock K."/>
            <person name="Deik A."/>
            <person name="Scott J."/>
            <person name="Pierce K.A."/>
            <person name="Xavier R.J."/>
            <person name="Alm E.J."/>
        </authorList>
    </citation>
    <scope>NUCLEOTIDE SEQUENCE [LARGE SCALE GENOMIC DNA]</scope>
    <source>
        <strain evidence="5 17">BIOML-A58</strain>
        <strain evidence="6 19">BIOML-A7</strain>
        <strain evidence="3 20">BIOML-A73</strain>
        <strain evidence="4 18">BIOML-A74</strain>
    </source>
</reference>
<dbReference type="Proteomes" id="UP000196036">
    <property type="component" value="Unassembled WGS sequence"/>
</dbReference>
<evidence type="ECO:0000259" key="1">
    <source>
        <dbReference type="Pfam" id="PF09346"/>
    </source>
</evidence>
<dbReference type="SUPFAM" id="SSF160631">
    <property type="entry name" value="SMI1/KNR4-like"/>
    <property type="match status" value="1"/>
</dbReference>
<dbReference type="EMBL" id="NFLW01000046">
    <property type="protein sequence ID" value="OUQ63424.1"/>
    <property type="molecule type" value="Genomic_DNA"/>
</dbReference>
<keyword evidence="18" id="KW-1185">Reference proteome</keyword>
<dbReference type="EMBL" id="WDER01000009">
    <property type="protein sequence ID" value="KAB6085357.1"/>
    <property type="molecule type" value="Genomic_DNA"/>
</dbReference>
<sequence>MEEVIRKYVDECWGFVQEHREYLMYVPSYEEHIEPEMQDTFDNIIPQGKSVKIYVTQPEHTNYMVDIITEKDHVWKAIDNQISDEDISKLESKLNVILPLSYKIYLKYKHFYEIFWDLDVRLYPKPIHSWNKILIENNEELQEEILNKGYFAIGRYSDYGVIALKLTDDENKEGEILLFDYETPETEVLAPNFIEFLNQILQNPKPVLQELKGWEKKMYKME</sequence>
<evidence type="ECO:0000313" key="9">
    <source>
        <dbReference type="EMBL" id="RHL33163.1"/>
    </source>
</evidence>
<dbReference type="Proteomes" id="UP001198461">
    <property type="component" value="Unassembled WGS sequence"/>
</dbReference>
<name>A0A174D364_9BACE</name>
<dbReference type="Proteomes" id="UP000183766">
    <property type="component" value="Unassembled WGS sequence"/>
</dbReference>
<evidence type="ECO:0000313" key="13">
    <source>
        <dbReference type="Proteomes" id="UP000183766"/>
    </source>
</evidence>
<dbReference type="InterPro" id="IPR037883">
    <property type="entry name" value="Knr4/Smi1-like_sf"/>
</dbReference>
<evidence type="ECO:0000313" key="14">
    <source>
        <dbReference type="Proteomes" id="UP000196036"/>
    </source>
</evidence>
<evidence type="ECO:0000313" key="8">
    <source>
        <dbReference type="EMBL" id="OUQ63424.1"/>
    </source>
</evidence>
<feature type="domain" description="Knr4/Smi1-like" evidence="1">
    <location>
        <begin position="82"/>
        <end position="199"/>
    </location>
</feature>
<dbReference type="EMBL" id="FNRP01000009">
    <property type="protein sequence ID" value="SEA58895.1"/>
    <property type="molecule type" value="Genomic_DNA"/>
</dbReference>
<evidence type="ECO:0000313" key="5">
    <source>
        <dbReference type="EMBL" id="KAB6147555.1"/>
    </source>
</evidence>
<dbReference type="RefSeq" id="WP_015531590.1">
    <property type="nucleotide sequence ID" value="NZ_AP031409.1"/>
</dbReference>
<reference evidence="2" key="6">
    <citation type="journal article" date="2019" name="bioRxiv">
        <title>Acquired interbacterial defense systems protect against interspecies antagonism in the human gut microbiome.</title>
        <authorList>
            <person name="Ross B.D."/>
            <person name="Verster A.J."/>
            <person name="Radey M.C."/>
            <person name="Schmidtke D.T."/>
            <person name="Pope C.E."/>
            <person name="Hoffman L.R."/>
            <person name="Hajjar A.M."/>
            <person name="Peterson S.B."/>
            <person name="Borenstein E."/>
            <person name="Mougous J.D."/>
        </authorList>
    </citation>
    <scope>NUCLEOTIDE SEQUENCE</scope>
    <source>
        <strain evidence="2">H204</strain>
    </source>
</reference>
<dbReference type="Proteomes" id="UP000474077">
    <property type="component" value="Unassembled WGS sequence"/>
</dbReference>
<dbReference type="Proteomes" id="UP000284495">
    <property type="component" value="Unassembled WGS sequence"/>
</dbReference>
<dbReference type="Proteomes" id="UP000327007">
    <property type="component" value="Unassembled WGS sequence"/>
</dbReference>
<reference evidence="14" key="2">
    <citation type="submission" date="2017-04" db="EMBL/GenBank/DDBJ databases">
        <title>Function of individual gut microbiota members based on whole genome sequencing of pure cultures obtained from chicken caecum.</title>
        <authorList>
            <person name="Medvecky M."/>
            <person name="Cejkova D."/>
            <person name="Polansky O."/>
            <person name="Karasova D."/>
            <person name="Kubasova T."/>
            <person name="Cizek A."/>
            <person name="Rychlik I."/>
        </authorList>
    </citation>
    <scope>NUCLEOTIDE SEQUENCE [LARGE SCALE GENOMIC DNA]</scope>
    <source>
        <strain evidence="14">An109</strain>
    </source>
</reference>
<evidence type="ECO:0000313" key="3">
    <source>
        <dbReference type="EMBL" id="KAB6085357.1"/>
    </source>
</evidence>
<evidence type="ECO:0000313" key="7">
    <source>
        <dbReference type="EMBL" id="MCA4704251.1"/>
    </source>
</evidence>
<evidence type="ECO:0000313" key="6">
    <source>
        <dbReference type="EMBL" id="KAB6425626.1"/>
    </source>
</evidence>
<organism evidence="8 14">
    <name type="scientific">Bacteroides xylanisolvens</name>
    <dbReference type="NCBI Taxonomy" id="371601"/>
    <lineage>
        <taxon>Bacteria</taxon>
        <taxon>Pseudomonadati</taxon>
        <taxon>Bacteroidota</taxon>
        <taxon>Bacteroidia</taxon>
        <taxon>Bacteroidales</taxon>
        <taxon>Bacteroidaceae</taxon>
        <taxon>Bacteroides</taxon>
    </lineage>
</organism>
<evidence type="ECO:0000313" key="15">
    <source>
        <dbReference type="Proteomes" id="UP000284495"/>
    </source>
</evidence>
<dbReference type="Proteomes" id="UP000471447">
    <property type="component" value="Unassembled WGS sequence"/>
</dbReference>
<dbReference type="EMBL" id="WDED01000014">
    <property type="protein sequence ID" value="KAB6147555.1"/>
    <property type="molecule type" value="Genomic_DNA"/>
</dbReference>
<reference evidence="8" key="3">
    <citation type="journal article" date="2018" name="BMC Genomics">
        <title>Whole genome sequencing and function prediction of 133 gut anaerobes isolated from chicken caecum in pure cultures.</title>
        <authorList>
            <person name="Medvecky M."/>
            <person name="Cejkova D."/>
            <person name="Polansky O."/>
            <person name="Karasova D."/>
            <person name="Kubasova T."/>
            <person name="Cizek A."/>
            <person name="Rychlik I."/>
        </authorList>
    </citation>
    <scope>NUCLEOTIDE SEQUENCE</scope>
    <source>
        <strain evidence="8">An109</strain>
    </source>
</reference>
<reference evidence="12 13" key="1">
    <citation type="submission" date="2016-10" db="EMBL/GenBank/DDBJ databases">
        <authorList>
            <person name="de Groot N.N."/>
        </authorList>
    </citation>
    <scope>NUCLEOTIDE SEQUENCE [LARGE SCALE GENOMIC DNA]</scope>
    <source>
        <strain evidence="11 13">NLAE-zl-C202</strain>
        <strain evidence="10 12">NLAE-zl-G339</strain>
    </source>
</reference>
<reference evidence="16" key="4">
    <citation type="journal article" date="2018" name="J. Anim. Genet.">
        <title>Acquired interbacterial defense systems protect against interspecies antagonism in the human gut microbiome.</title>
        <authorList>
            <person name="Ross B.D."/>
            <person name="Verster A.J."/>
            <person name="Radey M.C."/>
            <person name="Schmidtke D.T."/>
            <person name="Pope C.E."/>
            <person name="Hoffman L.R."/>
            <person name="Hajjar A."/>
            <person name="Peterson S.B."/>
            <person name="Borenstein E."/>
            <person name="Mougous J."/>
        </authorList>
    </citation>
    <scope>NUCLEOTIDE SEQUENCE [LARGE SCALE GENOMIC DNA]</scope>
    <source>
        <strain evidence="16">H204</strain>
    </source>
</reference>
<dbReference type="EMBL" id="FOUM01000004">
    <property type="protein sequence ID" value="SFM38073.1"/>
    <property type="molecule type" value="Genomic_DNA"/>
</dbReference>
<dbReference type="Gene3D" id="3.40.1580.10">
    <property type="entry name" value="SMI1/KNR4-like"/>
    <property type="match status" value="1"/>
</dbReference>
<dbReference type="Pfam" id="PF09346">
    <property type="entry name" value="SMI1_KNR4"/>
    <property type="match status" value="1"/>
</dbReference>
<dbReference type="GeneID" id="69479454"/>
<dbReference type="EMBL" id="QROO01000040">
    <property type="protein sequence ID" value="RHL33163.1"/>
    <property type="molecule type" value="Genomic_DNA"/>
</dbReference>
<gene>
    <name evidence="8" type="ORF">B5E52_18945</name>
    <name evidence="9" type="ORF">DW027_23050</name>
    <name evidence="2" type="ORF">F6S82_02990</name>
    <name evidence="5" type="ORF">GA398_10850</name>
    <name evidence="3" type="ORF">GA560_05020</name>
    <name evidence="4" type="ORF">GA574_05945</name>
    <name evidence="6" type="ORF">GAZ26_06730</name>
    <name evidence="7" type="ORF">LD004_11540</name>
    <name evidence="10" type="ORF">SAMN04487924_10921</name>
    <name evidence="11" type="ORF">SAMN05216250_10473</name>
</gene>
<evidence type="ECO:0000313" key="2">
    <source>
        <dbReference type="EMBL" id="KAA9050914.1"/>
    </source>
</evidence>
<dbReference type="EMBL" id="WDCG01000005">
    <property type="protein sequence ID" value="KAB6425626.1"/>
    <property type="molecule type" value="Genomic_DNA"/>
</dbReference>
<evidence type="ECO:0000313" key="18">
    <source>
        <dbReference type="Proteomes" id="UP000435059"/>
    </source>
</evidence>
<dbReference type="EMBL" id="JAIWYE010000021">
    <property type="protein sequence ID" value="MCA4704251.1"/>
    <property type="molecule type" value="Genomic_DNA"/>
</dbReference>
<dbReference type="InterPro" id="IPR018958">
    <property type="entry name" value="Knr4/Smi1-like_dom"/>
</dbReference>
<evidence type="ECO:0000313" key="17">
    <source>
        <dbReference type="Proteomes" id="UP000434604"/>
    </source>
</evidence>